<accession>A0A918YUP7</accession>
<dbReference type="SUPFAM" id="SSF56399">
    <property type="entry name" value="ADP-ribosylation"/>
    <property type="match status" value="1"/>
</dbReference>
<dbReference type="Pfam" id="PF05593">
    <property type="entry name" value="RHS_repeat"/>
    <property type="match status" value="1"/>
</dbReference>
<dbReference type="InterPro" id="IPR050708">
    <property type="entry name" value="T6SS_VgrG/RHS"/>
</dbReference>
<proteinExistence type="predicted"/>
<dbReference type="AlphaFoldDB" id="A0A918YUP7"/>
<comment type="caution">
    <text evidence="2">The sequence shown here is derived from an EMBL/GenBank/DDBJ whole genome shotgun (WGS) entry which is preliminary data.</text>
</comment>
<sequence length="582" mass="62627">MNDAAYGTQDFDGLGRMTATASGGRSWSYTYASDTDPRPASVTGSDNKIYTYTYIPQLDNAVSSVQAGTLSQTFTRDKTTGALTAATEGATTLGYTYYPSGLPETETTTITGQPQTTTTSSYTVNGLAHTYTGADGALETITRDSWGRISAVADPDMQVTVNYDDASRLSGWQAQDLASQYTLTTTLTRDDVGREITRTIVDSQGDSWTLTQTWQANDLLSARTLSIGSTMLREESFTYNSRNQLTGYACTGESLPRDEYNNVIASQTFAYDDYGNVTSCQTDFSDQTSDTATYHFANGSDPCQLTGITHTHPGYPSSTDLRHDAAGRLSTDEAGNTLAYDDLGRLQSVGSVTSYGYDPLNRLLSQVATDGTTHVLSYRADTLASVAIGDQHTRLLRFGQTCVAQHSDGQQSETRLLGIDGQQTVLMAGTPTRHEDYAYTAYGYRPGATADSVLGFTGQHTNLATGCYHLGNGYRLYHPGLMRFTAPDSLSPFGTGGINPYAYCHGDPINRTDPTGRLGLKDKSASAAWNSHHWAASIDSSNSSYQTASLASRDSVLDTPIRQPDGSNGLKSALDDIEETSL</sequence>
<evidence type="ECO:0000313" key="3">
    <source>
        <dbReference type="Proteomes" id="UP000655443"/>
    </source>
</evidence>
<evidence type="ECO:0000256" key="1">
    <source>
        <dbReference type="SAM" id="MobiDB-lite"/>
    </source>
</evidence>
<dbReference type="InterPro" id="IPR022385">
    <property type="entry name" value="Rhs_assc_core"/>
</dbReference>
<gene>
    <name evidence="2" type="ORF">GCM10010339_86200</name>
</gene>
<feature type="region of interest" description="Disordered" evidence="1">
    <location>
        <begin position="558"/>
        <end position="582"/>
    </location>
</feature>
<dbReference type="PANTHER" id="PTHR32305:SF15">
    <property type="entry name" value="PROTEIN RHSA-RELATED"/>
    <property type="match status" value="1"/>
</dbReference>
<dbReference type="PANTHER" id="PTHR32305">
    <property type="match status" value="1"/>
</dbReference>
<organism evidence="2 3">
    <name type="scientific">Streptomyces alanosinicus</name>
    <dbReference type="NCBI Taxonomy" id="68171"/>
    <lineage>
        <taxon>Bacteria</taxon>
        <taxon>Bacillati</taxon>
        <taxon>Actinomycetota</taxon>
        <taxon>Actinomycetes</taxon>
        <taxon>Kitasatosporales</taxon>
        <taxon>Streptomycetaceae</taxon>
        <taxon>Streptomyces</taxon>
    </lineage>
</organism>
<keyword evidence="3" id="KW-1185">Reference proteome</keyword>
<dbReference type="Gene3D" id="2.180.10.10">
    <property type="entry name" value="RHS repeat-associated core"/>
    <property type="match status" value="1"/>
</dbReference>
<evidence type="ECO:0008006" key="4">
    <source>
        <dbReference type="Google" id="ProtNLM"/>
    </source>
</evidence>
<dbReference type="InterPro" id="IPR031325">
    <property type="entry name" value="RHS_repeat"/>
</dbReference>
<name>A0A918YUP7_9ACTN</name>
<evidence type="ECO:0000313" key="2">
    <source>
        <dbReference type="EMBL" id="GHE14662.1"/>
    </source>
</evidence>
<dbReference type="RefSeq" id="WP_189958989.1">
    <property type="nucleotide sequence ID" value="NZ_BMVG01000052.1"/>
</dbReference>
<reference evidence="2" key="2">
    <citation type="submission" date="2020-09" db="EMBL/GenBank/DDBJ databases">
        <authorList>
            <person name="Sun Q."/>
            <person name="Ohkuma M."/>
        </authorList>
    </citation>
    <scope>NUCLEOTIDE SEQUENCE</scope>
    <source>
        <strain evidence="2">JCM 4714</strain>
    </source>
</reference>
<dbReference type="EMBL" id="BMVG01000052">
    <property type="protein sequence ID" value="GHE14662.1"/>
    <property type="molecule type" value="Genomic_DNA"/>
</dbReference>
<protein>
    <recommendedName>
        <fullName evidence="4">RHS repeat-associated core domain-containing protein</fullName>
    </recommendedName>
</protein>
<dbReference type="Proteomes" id="UP000655443">
    <property type="component" value="Unassembled WGS sequence"/>
</dbReference>
<dbReference type="NCBIfam" id="TIGR03696">
    <property type="entry name" value="Rhs_assc_core"/>
    <property type="match status" value="1"/>
</dbReference>
<reference evidence="2" key="1">
    <citation type="journal article" date="2014" name="Int. J. Syst. Evol. Microbiol.">
        <title>Complete genome sequence of Corynebacterium casei LMG S-19264T (=DSM 44701T), isolated from a smear-ripened cheese.</title>
        <authorList>
            <consortium name="US DOE Joint Genome Institute (JGI-PGF)"/>
            <person name="Walter F."/>
            <person name="Albersmeier A."/>
            <person name="Kalinowski J."/>
            <person name="Ruckert C."/>
        </authorList>
    </citation>
    <scope>NUCLEOTIDE SEQUENCE</scope>
    <source>
        <strain evidence="2">JCM 4714</strain>
    </source>
</reference>